<dbReference type="OrthoDB" id="9803707at2"/>
<dbReference type="SUPFAM" id="SSF56014">
    <property type="entry name" value="Nitrite and sulphite reductase 4Fe-4S domain-like"/>
    <property type="match status" value="2"/>
</dbReference>
<evidence type="ECO:0000256" key="4">
    <source>
        <dbReference type="ARBA" id="ARBA00023002"/>
    </source>
</evidence>
<keyword evidence="2" id="KW-0349">Heme</keyword>
<keyword evidence="6" id="KW-0411">Iron-sulfur</keyword>
<keyword evidence="3" id="KW-0479">Metal-binding</keyword>
<dbReference type="Proteomes" id="UP000315145">
    <property type="component" value="Unassembled WGS sequence"/>
</dbReference>
<evidence type="ECO:0000259" key="9">
    <source>
        <dbReference type="Pfam" id="PF05168"/>
    </source>
</evidence>
<keyword evidence="4" id="KW-0560">Oxidoreductase</keyword>
<feature type="domain" description="Nitrite/Sulfite reductase ferredoxin-like" evidence="8">
    <location>
        <begin position="47"/>
        <end position="113"/>
    </location>
</feature>
<dbReference type="SUPFAM" id="SSF55124">
    <property type="entry name" value="Nitrite/Sulfite reductase N-terminal domain-like"/>
    <property type="match status" value="2"/>
</dbReference>
<evidence type="ECO:0000256" key="6">
    <source>
        <dbReference type="ARBA" id="ARBA00023014"/>
    </source>
</evidence>
<dbReference type="Pfam" id="PF05168">
    <property type="entry name" value="HEPN"/>
    <property type="match status" value="1"/>
</dbReference>
<feature type="domain" description="Nitrite/Sulfite reductase ferredoxin-like" evidence="8">
    <location>
        <begin position="318"/>
        <end position="384"/>
    </location>
</feature>
<name>A0A5M7BCE2_9FLAO</name>
<dbReference type="InterPro" id="IPR045854">
    <property type="entry name" value="NO2/SO3_Rdtase_4Fe4S_sf"/>
</dbReference>
<evidence type="ECO:0000313" key="13">
    <source>
        <dbReference type="Proteomes" id="UP000322315"/>
    </source>
</evidence>
<dbReference type="GO" id="GO:0046872">
    <property type="term" value="F:metal ion binding"/>
    <property type="evidence" value="ECO:0007669"/>
    <property type="project" value="UniProtKB-KW"/>
</dbReference>
<dbReference type="Gene3D" id="3.30.413.10">
    <property type="entry name" value="Sulfite Reductase Hemoprotein, domain 1"/>
    <property type="match status" value="2"/>
</dbReference>
<evidence type="ECO:0000313" key="11">
    <source>
        <dbReference type="EMBL" id="TSJ80378.1"/>
    </source>
</evidence>
<protein>
    <submittedName>
        <fullName evidence="10">HEPN domain-containing protein</fullName>
    </submittedName>
</protein>
<keyword evidence="12" id="KW-1185">Reference proteome</keyword>
<reference evidence="10 13" key="1">
    <citation type="journal article" date="2015" name="Int. J. Syst. Evol. Microbiol.">
        <title>Algibacter amylolyticus sp. nov., isolated from intertidal sediment.</title>
        <authorList>
            <person name="Zhang D.C."/>
            <person name="Wu J."/>
            <person name="Neuner K."/>
            <person name="Yao J."/>
            <person name="Margesin R."/>
        </authorList>
    </citation>
    <scope>NUCLEOTIDE SEQUENCE [LARGE SCALE GENOMIC DNA]</scope>
    <source>
        <strain evidence="10 13">RU-4-M-4</strain>
    </source>
</reference>
<dbReference type="Proteomes" id="UP000322315">
    <property type="component" value="Unassembled WGS sequence"/>
</dbReference>
<feature type="domain" description="Nitrite/sulphite reductase 4Fe-4S" evidence="7">
    <location>
        <begin position="122"/>
        <end position="272"/>
    </location>
</feature>
<dbReference type="EMBL" id="VMBF01000002">
    <property type="protein sequence ID" value="TSJ80378.1"/>
    <property type="molecule type" value="Genomic_DNA"/>
</dbReference>
<dbReference type="InterPro" id="IPR006067">
    <property type="entry name" value="NO2/SO3_Rdtase_4Fe4S_dom"/>
</dbReference>
<organism evidence="10 13">
    <name type="scientific">Algibacter amylolyticus</name>
    <dbReference type="NCBI Taxonomy" id="1608400"/>
    <lineage>
        <taxon>Bacteria</taxon>
        <taxon>Pseudomonadati</taxon>
        <taxon>Bacteroidota</taxon>
        <taxon>Flavobacteriia</taxon>
        <taxon>Flavobacteriales</taxon>
        <taxon>Flavobacteriaceae</taxon>
        <taxon>Algibacter</taxon>
    </lineage>
</organism>
<dbReference type="EMBL" id="VWRS01000002">
    <property type="protein sequence ID" value="KAA5826340.1"/>
    <property type="molecule type" value="Genomic_DNA"/>
</dbReference>
<dbReference type="Pfam" id="PF03460">
    <property type="entry name" value="NIR_SIR_ferr"/>
    <property type="match status" value="2"/>
</dbReference>
<dbReference type="GO" id="GO:0020037">
    <property type="term" value="F:heme binding"/>
    <property type="evidence" value="ECO:0007669"/>
    <property type="project" value="InterPro"/>
</dbReference>
<dbReference type="Gene3D" id="3.90.480.10">
    <property type="entry name" value="Sulfite Reductase Hemoprotein,Domain 2"/>
    <property type="match status" value="1"/>
</dbReference>
<accession>A0A5M7BCE2</accession>
<dbReference type="InterPro" id="IPR051329">
    <property type="entry name" value="NIR_SIR_4Fe-4S"/>
</dbReference>
<evidence type="ECO:0000256" key="2">
    <source>
        <dbReference type="ARBA" id="ARBA00022617"/>
    </source>
</evidence>
<proteinExistence type="predicted"/>
<dbReference type="PANTHER" id="PTHR32439">
    <property type="entry name" value="FERREDOXIN--NITRITE REDUCTASE, CHLOROPLASTIC"/>
    <property type="match status" value="1"/>
</dbReference>
<dbReference type="Pfam" id="PF01077">
    <property type="entry name" value="NIR_SIR"/>
    <property type="match status" value="2"/>
</dbReference>
<dbReference type="InterPro" id="IPR005117">
    <property type="entry name" value="NiRdtase/SiRdtase_haem-b_fer"/>
</dbReference>
<feature type="domain" description="Nitrite/sulphite reductase 4Fe-4S" evidence="7">
    <location>
        <begin position="394"/>
        <end position="516"/>
    </location>
</feature>
<evidence type="ECO:0000313" key="12">
    <source>
        <dbReference type="Proteomes" id="UP000315145"/>
    </source>
</evidence>
<sequence length="695" mass="77932">MQSFETEIENPIVQKDIIDLANKIELFHNGKIDEEKFRSLRLARGVYGQRQEGVQMIRIKVPYGKLKSNQLRRIAAVSDEYSRGRLHITTRQDIQIHYVDLNRTPELWAELEKDEVTVREACGNVVRNVTASETAGIDVNEPFDVSPYADALYKFFLRNPICQEMGRKFKVSFSSTDEDTGLSYLHDIGYIAKTQNGVRGFKVLVAGGLGSQPRHADVLYDFIETDKIIPIMEGVLRVFDRYGERKSRAKARMKFLLKDIGLDAFKDLIAEEQKAIEFKSVAIDADAYVASKPVSVEAPTAEIKDQEAFELWKSTNLIPQKQEGYVAIGVKVLLGDFYTDKARLLANLVDKYGAGEVRLTLRQNIVIPFVKEDLVPFFYQELEKLGFVEAGYNKAVDITACPGTDTCNLGIASSTGIAVELERMLKAEYPQYLKNQDLVIKISGCMNACGQHNMANIGFQGMTVRTPEKLVAPALQVLLGGGNQGDGNATFADKVVKVPSRRGPEALRRILNDFEANANGKPFVEYYQEKGEKYFYDFLNDLQDATNLTQEDFIDWGEEEKYVKEIGIGECAGVVIDLIATLFFESEEKIDNAKEAFENEVYSSAIYYAYQSLVNSAKALLLAENKKTNTHAGIISQFDEIFVETGGIELGTSFSELIYQINKNAPTKEFALNYISNSDKFLAAVRAFRAAQQEA</sequence>
<evidence type="ECO:0000259" key="8">
    <source>
        <dbReference type="Pfam" id="PF03460"/>
    </source>
</evidence>
<dbReference type="GO" id="GO:0016491">
    <property type="term" value="F:oxidoreductase activity"/>
    <property type="evidence" value="ECO:0007669"/>
    <property type="project" value="UniProtKB-KW"/>
</dbReference>
<dbReference type="PANTHER" id="PTHR32439:SF9">
    <property type="entry name" value="BLR3264 PROTEIN"/>
    <property type="match status" value="1"/>
</dbReference>
<comment type="caution">
    <text evidence="10">The sequence shown here is derived from an EMBL/GenBank/DDBJ whole genome shotgun (WGS) entry which is preliminary data.</text>
</comment>
<evidence type="ECO:0000256" key="3">
    <source>
        <dbReference type="ARBA" id="ARBA00022723"/>
    </source>
</evidence>
<reference evidence="10" key="3">
    <citation type="submission" date="2019-09" db="EMBL/GenBank/DDBJ databases">
        <authorList>
            <person name="Zhang D.-C."/>
        </authorList>
    </citation>
    <scope>NUCLEOTIDE SEQUENCE</scope>
    <source>
        <strain evidence="10">RU-4-M-4</strain>
    </source>
</reference>
<dbReference type="PRINTS" id="PR00397">
    <property type="entry name" value="SIROHAEM"/>
</dbReference>
<keyword evidence="1" id="KW-0004">4Fe-4S</keyword>
<evidence type="ECO:0000259" key="7">
    <source>
        <dbReference type="Pfam" id="PF01077"/>
    </source>
</evidence>
<evidence type="ECO:0000256" key="5">
    <source>
        <dbReference type="ARBA" id="ARBA00023004"/>
    </source>
</evidence>
<dbReference type="InterPro" id="IPR006066">
    <property type="entry name" value="NO2/SO3_Rdtase_FeS/sirohaem_BS"/>
</dbReference>
<dbReference type="AlphaFoldDB" id="A0A5M7BCE2"/>
<feature type="domain" description="HEPN" evidence="9">
    <location>
        <begin position="583"/>
        <end position="655"/>
    </location>
</feature>
<dbReference type="InterPro" id="IPR036136">
    <property type="entry name" value="Nit/Sulf_reduc_fer-like_dom_sf"/>
</dbReference>
<keyword evidence="5" id="KW-0408">Iron</keyword>
<dbReference type="RefSeq" id="WP_144115750.1">
    <property type="nucleotide sequence ID" value="NZ_JACHGE010000004.1"/>
</dbReference>
<dbReference type="InterPro" id="IPR007842">
    <property type="entry name" value="HEPN_dom"/>
</dbReference>
<evidence type="ECO:0000256" key="1">
    <source>
        <dbReference type="ARBA" id="ARBA00022485"/>
    </source>
</evidence>
<evidence type="ECO:0000313" key="10">
    <source>
        <dbReference type="EMBL" id="KAA5826340.1"/>
    </source>
</evidence>
<dbReference type="GO" id="GO:0051539">
    <property type="term" value="F:4 iron, 4 sulfur cluster binding"/>
    <property type="evidence" value="ECO:0007669"/>
    <property type="project" value="UniProtKB-KW"/>
</dbReference>
<dbReference type="Gene3D" id="1.20.120.330">
    <property type="entry name" value="Nucleotidyltransferases domain 2"/>
    <property type="match status" value="1"/>
</dbReference>
<reference evidence="11 12" key="2">
    <citation type="submission" date="2019-07" db="EMBL/GenBank/DDBJ databases">
        <title>Algibacter marinivivus sp. nov., isolated from the surface of a marine red alga.</title>
        <authorList>
            <person name="Zhong X."/>
            <person name="Xu W."/>
            <person name="Zhang Y."/>
            <person name="Zhang Q."/>
            <person name="Du Z."/>
        </authorList>
    </citation>
    <scope>NUCLEOTIDE SEQUENCE [LARGE SCALE GENOMIC DNA]</scope>
    <source>
        <strain evidence="11 12">RU-4-M-4</strain>
    </source>
</reference>
<gene>
    <name evidence="10" type="ORF">F2B50_05855</name>
    <name evidence="11" type="ORF">FPF71_05855</name>
</gene>